<sequence>MMSIFSCVCWLYECLLLRNIAKIFSHSVGCLFTLMVVSFAVQKLFSLMRSHFMVCSSICLCPLLFH</sequence>
<dbReference type="Proteomes" id="UP000694427">
    <property type="component" value="Unplaced"/>
</dbReference>
<proteinExistence type="predicted"/>
<organism evidence="2 3">
    <name type="scientific">Cyprinus carpio</name>
    <name type="common">Common carp</name>
    <dbReference type="NCBI Taxonomy" id="7962"/>
    <lineage>
        <taxon>Eukaryota</taxon>
        <taxon>Metazoa</taxon>
        <taxon>Chordata</taxon>
        <taxon>Craniata</taxon>
        <taxon>Vertebrata</taxon>
        <taxon>Euteleostomi</taxon>
        <taxon>Actinopterygii</taxon>
        <taxon>Neopterygii</taxon>
        <taxon>Teleostei</taxon>
        <taxon>Ostariophysi</taxon>
        <taxon>Cypriniformes</taxon>
        <taxon>Cyprinidae</taxon>
        <taxon>Cyprininae</taxon>
        <taxon>Cyprinus</taxon>
    </lineage>
</organism>
<keyword evidence="1" id="KW-0812">Transmembrane</keyword>
<evidence type="ECO:0000256" key="1">
    <source>
        <dbReference type="SAM" id="Phobius"/>
    </source>
</evidence>
<reference evidence="2" key="2">
    <citation type="submission" date="2025-09" db="UniProtKB">
        <authorList>
            <consortium name="Ensembl"/>
        </authorList>
    </citation>
    <scope>IDENTIFICATION</scope>
</reference>
<dbReference type="AlphaFoldDB" id="A0A8C1LQ94"/>
<keyword evidence="1" id="KW-0472">Membrane</keyword>
<feature type="transmembrane region" description="Helical" evidence="1">
    <location>
        <begin position="20"/>
        <end position="41"/>
    </location>
</feature>
<keyword evidence="3" id="KW-1185">Reference proteome</keyword>
<accession>A0A8C1LQ94</accession>
<evidence type="ECO:0000313" key="3">
    <source>
        <dbReference type="Proteomes" id="UP000694427"/>
    </source>
</evidence>
<protein>
    <submittedName>
        <fullName evidence="2">Uncharacterized protein</fullName>
    </submittedName>
</protein>
<name>A0A8C1LQ94_CYPCA</name>
<keyword evidence="1" id="KW-1133">Transmembrane helix</keyword>
<evidence type="ECO:0000313" key="2">
    <source>
        <dbReference type="Ensembl" id="ENSCCRP00010064669.1"/>
    </source>
</evidence>
<reference evidence="2" key="1">
    <citation type="submission" date="2025-08" db="UniProtKB">
        <authorList>
            <consortium name="Ensembl"/>
        </authorList>
    </citation>
    <scope>IDENTIFICATION</scope>
</reference>
<dbReference type="Ensembl" id="ENSCCRT00010071072.1">
    <property type="protein sequence ID" value="ENSCCRP00010064669.1"/>
    <property type="gene ID" value="ENSCCRG00010027635.1"/>
</dbReference>